<reference evidence="2" key="1">
    <citation type="submission" date="2023-07" db="EMBL/GenBank/DDBJ databases">
        <title>A collection of bacterial strains from the Burkholderia cepacia Research Laboratory and Repository.</title>
        <authorList>
            <person name="Lipuma J."/>
            <person name="Spilker T."/>
            <person name="Caverly L."/>
        </authorList>
    </citation>
    <scope>NUCLEOTIDE SEQUENCE</scope>
    <source>
        <strain evidence="2">AU45194</strain>
    </source>
</reference>
<protein>
    <submittedName>
        <fullName evidence="2">Uncharacterized protein</fullName>
    </submittedName>
</protein>
<name>A0ABT8NUC7_9BURK</name>
<comment type="caution">
    <text evidence="2">The sequence shown here is derived from an EMBL/GenBank/DDBJ whole genome shotgun (WGS) entry which is preliminary data.</text>
</comment>
<feature type="region of interest" description="Disordered" evidence="1">
    <location>
        <begin position="49"/>
        <end position="87"/>
    </location>
</feature>
<organism evidence="2 3">
    <name type="scientific">Burkholderia orbicola</name>
    <dbReference type="NCBI Taxonomy" id="2978683"/>
    <lineage>
        <taxon>Bacteria</taxon>
        <taxon>Pseudomonadati</taxon>
        <taxon>Pseudomonadota</taxon>
        <taxon>Betaproteobacteria</taxon>
        <taxon>Burkholderiales</taxon>
        <taxon>Burkholderiaceae</taxon>
        <taxon>Burkholderia</taxon>
        <taxon>Burkholderia cepacia complex</taxon>
    </lineage>
</organism>
<dbReference type="Proteomes" id="UP001172217">
    <property type="component" value="Unassembled WGS sequence"/>
</dbReference>
<dbReference type="RefSeq" id="WP_201316894.1">
    <property type="nucleotide sequence ID" value="NZ_JAUJQL010000010.1"/>
</dbReference>
<gene>
    <name evidence="2" type="ORF">QZM70_19650</name>
</gene>
<feature type="compositionally biased region" description="Basic and acidic residues" evidence="1">
    <location>
        <begin position="49"/>
        <end position="59"/>
    </location>
</feature>
<evidence type="ECO:0000256" key="1">
    <source>
        <dbReference type="SAM" id="MobiDB-lite"/>
    </source>
</evidence>
<sequence>MNCKVGDMAVLIQGVNAGHVCEVLSPWGTRNGRFVWNVRMVVSLPRFLDGDRSRPDSPSREGQCCDVNLRPISGVPVTDDVEDEVTA</sequence>
<dbReference type="EMBL" id="JAUJQL010000010">
    <property type="protein sequence ID" value="MDN7525166.1"/>
    <property type="molecule type" value="Genomic_DNA"/>
</dbReference>
<keyword evidence="3" id="KW-1185">Reference proteome</keyword>
<accession>A0ABT8NUC7</accession>
<evidence type="ECO:0000313" key="3">
    <source>
        <dbReference type="Proteomes" id="UP001172217"/>
    </source>
</evidence>
<evidence type="ECO:0000313" key="2">
    <source>
        <dbReference type="EMBL" id="MDN7525166.1"/>
    </source>
</evidence>
<proteinExistence type="predicted"/>